<gene>
    <name evidence="11" type="ORF">P3X46_005857</name>
</gene>
<accession>A0ABQ9MPC5</accession>
<comment type="subcellular location">
    <subcellularLocation>
        <location evidence="1">Membrane</location>
        <topology evidence="1">Single-pass membrane protein</topology>
    </subcellularLocation>
</comment>
<evidence type="ECO:0000256" key="1">
    <source>
        <dbReference type="ARBA" id="ARBA00004167"/>
    </source>
</evidence>
<feature type="signal peptide" evidence="8">
    <location>
        <begin position="1"/>
        <end position="21"/>
    </location>
</feature>
<feature type="chain" id="PRO_5046423564" description="non-specific serine/threonine protein kinase" evidence="8">
    <location>
        <begin position="22"/>
        <end position="292"/>
    </location>
</feature>
<dbReference type="InterPro" id="IPR025287">
    <property type="entry name" value="WAK_GUB"/>
</dbReference>
<evidence type="ECO:0000256" key="5">
    <source>
        <dbReference type="ARBA" id="ARBA00047899"/>
    </source>
</evidence>
<dbReference type="Pfam" id="PF14380">
    <property type="entry name" value="WAK_assoc"/>
    <property type="match status" value="1"/>
</dbReference>
<evidence type="ECO:0000256" key="3">
    <source>
        <dbReference type="ARBA" id="ARBA00022729"/>
    </source>
</evidence>
<dbReference type="PANTHER" id="PTHR33138:SF51">
    <property type="entry name" value="WALL-ASSOCIATED RECEPTOR KINASE GALACTURONAN-BINDING DOMAIN-CONTAINING PROTEIN"/>
    <property type="match status" value="1"/>
</dbReference>
<evidence type="ECO:0000259" key="10">
    <source>
        <dbReference type="Pfam" id="PF14380"/>
    </source>
</evidence>
<organism evidence="11 12">
    <name type="scientific">Hevea brasiliensis</name>
    <name type="common">Para rubber tree</name>
    <name type="synonym">Siphonia brasiliensis</name>
    <dbReference type="NCBI Taxonomy" id="3981"/>
    <lineage>
        <taxon>Eukaryota</taxon>
        <taxon>Viridiplantae</taxon>
        <taxon>Streptophyta</taxon>
        <taxon>Embryophyta</taxon>
        <taxon>Tracheophyta</taxon>
        <taxon>Spermatophyta</taxon>
        <taxon>Magnoliopsida</taxon>
        <taxon>eudicotyledons</taxon>
        <taxon>Gunneridae</taxon>
        <taxon>Pentapetalae</taxon>
        <taxon>rosids</taxon>
        <taxon>fabids</taxon>
        <taxon>Malpighiales</taxon>
        <taxon>Euphorbiaceae</taxon>
        <taxon>Crotonoideae</taxon>
        <taxon>Micrandreae</taxon>
        <taxon>Hevea</taxon>
    </lineage>
</organism>
<keyword evidence="12" id="KW-1185">Reference proteome</keyword>
<protein>
    <recommendedName>
        <fullName evidence="2">non-specific serine/threonine protein kinase</fullName>
        <ecNumber evidence="2">2.7.11.1</ecNumber>
    </recommendedName>
</protein>
<keyword evidence="7" id="KW-0812">Transmembrane</keyword>
<keyword evidence="4" id="KW-0325">Glycoprotein</keyword>
<evidence type="ECO:0000256" key="7">
    <source>
        <dbReference type="SAM" id="Phobius"/>
    </source>
</evidence>
<reference evidence="11" key="1">
    <citation type="journal article" date="2023" name="Plant Biotechnol. J.">
        <title>Chromosome-level wild Hevea brasiliensis genome provides new tools for genomic-assisted breeding and valuable loci to elevate rubber yield.</title>
        <authorList>
            <person name="Cheng H."/>
            <person name="Song X."/>
            <person name="Hu Y."/>
            <person name="Wu T."/>
            <person name="Yang Q."/>
            <person name="An Z."/>
            <person name="Feng S."/>
            <person name="Deng Z."/>
            <person name="Wu W."/>
            <person name="Zeng X."/>
            <person name="Tu M."/>
            <person name="Wang X."/>
            <person name="Huang H."/>
        </authorList>
    </citation>
    <scope>NUCLEOTIDE SEQUENCE</scope>
    <source>
        <strain evidence="11">MT/VB/25A 57/8</strain>
    </source>
</reference>
<evidence type="ECO:0000313" key="11">
    <source>
        <dbReference type="EMBL" id="KAJ9181803.1"/>
    </source>
</evidence>
<evidence type="ECO:0000256" key="6">
    <source>
        <dbReference type="ARBA" id="ARBA00048679"/>
    </source>
</evidence>
<dbReference type="InterPro" id="IPR032872">
    <property type="entry name" value="WAK_assoc_C"/>
</dbReference>
<keyword evidence="7" id="KW-0472">Membrane</keyword>
<comment type="caution">
    <text evidence="11">The sequence shown here is derived from an EMBL/GenBank/DDBJ whole genome shotgun (WGS) entry which is preliminary data.</text>
</comment>
<evidence type="ECO:0000313" key="12">
    <source>
        <dbReference type="Proteomes" id="UP001174677"/>
    </source>
</evidence>
<comment type="catalytic activity">
    <reaction evidence="5">
        <text>L-threonyl-[protein] + ATP = O-phospho-L-threonyl-[protein] + ADP + H(+)</text>
        <dbReference type="Rhea" id="RHEA:46608"/>
        <dbReference type="Rhea" id="RHEA-COMP:11060"/>
        <dbReference type="Rhea" id="RHEA-COMP:11605"/>
        <dbReference type="ChEBI" id="CHEBI:15378"/>
        <dbReference type="ChEBI" id="CHEBI:30013"/>
        <dbReference type="ChEBI" id="CHEBI:30616"/>
        <dbReference type="ChEBI" id="CHEBI:61977"/>
        <dbReference type="ChEBI" id="CHEBI:456216"/>
        <dbReference type="EC" id="2.7.11.1"/>
    </reaction>
</comment>
<evidence type="ECO:0000256" key="2">
    <source>
        <dbReference type="ARBA" id="ARBA00012513"/>
    </source>
</evidence>
<proteinExistence type="predicted"/>
<evidence type="ECO:0000256" key="4">
    <source>
        <dbReference type="ARBA" id="ARBA00023180"/>
    </source>
</evidence>
<evidence type="ECO:0000259" key="9">
    <source>
        <dbReference type="Pfam" id="PF13947"/>
    </source>
</evidence>
<feature type="domain" description="Wall-associated receptor kinase C-terminal" evidence="10">
    <location>
        <begin position="151"/>
        <end position="239"/>
    </location>
</feature>
<keyword evidence="3 8" id="KW-0732">Signal</keyword>
<name>A0ABQ9MPC5_HEVBR</name>
<feature type="transmembrane region" description="Helical" evidence="7">
    <location>
        <begin position="258"/>
        <end position="279"/>
    </location>
</feature>
<dbReference type="Pfam" id="PF13947">
    <property type="entry name" value="GUB_WAK_bind"/>
    <property type="match status" value="1"/>
</dbReference>
<dbReference type="PANTHER" id="PTHR33138">
    <property type="entry name" value="OS01G0690200 PROTEIN"/>
    <property type="match status" value="1"/>
</dbReference>
<dbReference type="EC" id="2.7.11.1" evidence="2"/>
<dbReference type="EMBL" id="JARPOI010000004">
    <property type="protein sequence ID" value="KAJ9181803.1"/>
    <property type="molecule type" value="Genomic_DNA"/>
</dbReference>
<keyword evidence="7" id="KW-1133">Transmembrane helix</keyword>
<dbReference type="Proteomes" id="UP001174677">
    <property type="component" value="Chromosome 4"/>
</dbReference>
<comment type="catalytic activity">
    <reaction evidence="6">
        <text>L-seryl-[protein] + ATP = O-phospho-L-seryl-[protein] + ADP + H(+)</text>
        <dbReference type="Rhea" id="RHEA:17989"/>
        <dbReference type="Rhea" id="RHEA-COMP:9863"/>
        <dbReference type="Rhea" id="RHEA-COMP:11604"/>
        <dbReference type="ChEBI" id="CHEBI:15378"/>
        <dbReference type="ChEBI" id="CHEBI:29999"/>
        <dbReference type="ChEBI" id="CHEBI:30616"/>
        <dbReference type="ChEBI" id="CHEBI:83421"/>
        <dbReference type="ChEBI" id="CHEBI:456216"/>
        <dbReference type="EC" id="2.7.11.1"/>
    </reaction>
</comment>
<evidence type="ECO:0000256" key="8">
    <source>
        <dbReference type="SAM" id="SignalP"/>
    </source>
</evidence>
<feature type="domain" description="Wall-associated receptor kinase galacturonan-binding" evidence="9">
    <location>
        <begin position="29"/>
        <end position="92"/>
    </location>
</feature>
<sequence>MGYSLLMMFLRFLLLYTSINGDSIQEPACPSFDCGNGIIIGYPFWHQNQQLEHCGYPGFNLSCNDQNPMLRLSDDYLYPIKDINYSNKSLTLFAYPSLNSAPCPKITHDIALNTTPHPLFNSLGNKVVHFFYNCTLYPPSLPHIRCLEYGAKRSFVFKEGAIPEFDWDRYCASIVALPVIDEAVDHGDLVKGLGKVLQKGFKLTWNQAADEVCQSCEASGGFCSYRKGQPKNFFCICSNGRQSFNCHGIVSIQEEPNYVGIGALLLGGMVIMATVFYFIQKKKKKFGLYKPV</sequence>